<feature type="region of interest" description="Disordered" evidence="3">
    <location>
        <begin position="206"/>
        <end position="236"/>
    </location>
</feature>
<evidence type="ECO:0000256" key="1">
    <source>
        <dbReference type="ARBA" id="ARBA00004496"/>
    </source>
</evidence>
<dbReference type="GO" id="GO:0005737">
    <property type="term" value="C:cytoplasm"/>
    <property type="evidence" value="ECO:0007669"/>
    <property type="project" value="UniProtKB-SubCell"/>
</dbReference>
<evidence type="ECO:0000313" key="5">
    <source>
        <dbReference type="Proteomes" id="UP000695562"/>
    </source>
</evidence>
<dbReference type="AlphaFoldDB" id="A0A8J4PRW2"/>
<evidence type="ECO:0000313" key="4">
    <source>
        <dbReference type="EMBL" id="KAF2072247.1"/>
    </source>
</evidence>
<sequence length="440" mass="50482">MSNNNNQTTVKRVLGLPDVDPTQPDTFETPDIPEPITNLADEQNELVNENIDRRNLVPAKAHLKFANRKFNNKSEDFSDSIYKRQQVEPRTGGLLRNQTEFDILPSDSDHHKIETPLQKFQRLQFEVINFRQEMQAIADNGGEVEKDIKGIDITHQLADLQNQLGQLLENEKLLPILDENRQVLHYSQIQNKLSEKLITEISSLAKETDKQSTTEEQQKESDKQPQPQPQQQKDKNGITYDIYYTSEQPKFQQLQRVADLEKRLAKLETLAGNKSDSIPITQSILEIKEKLSLLDTTKIDVLSQKMKTATKEIESFKTQDESLTKSLTSNEKKINEIYDLMTRWDTIGQQVPAIINRLYTLRSLHEDGISFSNHLTNLEKQQNDITSLLKSNSGLINKMDDSFKSNLIVIKSNIESIEKRISNVDEKIKAAANSKKEQQE</sequence>
<feature type="compositionally biased region" description="Basic and acidic residues" evidence="3">
    <location>
        <begin position="206"/>
        <end position="223"/>
    </location>
</feature>
<protein>
    <recommendedName>
        <fullName evidence="6">Dynactin subunit 2</fullName>
    </recommendedName>
</protein>
<comment type="caution">
    <text evidence="4">The sequence shown here is derived from an EMBL/GenBank/DDBJ whole genome shotgun (WGS) entry which is preliminary data.</text>
</comment>
<organism evidence="4 5">
    <name type="scientific">Polysphondylium violaceum</name>
    <dbReference type="NCBI Taxonomy" id="133409"/>
    <lineage>
        <taxon>Eukaryota</taxon>
        <taxon>Amoebozoa</taxon>
        <taxon>Evosea</taxon>
        <taxon>Eumycetozoa</taxon>
        <taxon>Dictyostelia</taxon>
        <taxon>Dictyosteliales</taxon>
        <taxon>Dictyosteliaceae</taxon>
        <taxon>Polysphondylium</taxon>
    </lineage>
</organism>
<proteinExistence type="predicted"/>
<dbReference type="GO" id="GO:0005869">
    <property type="term" value="C:dynactin complex"/>
    <property type="evidence" value="ECO:0007669"/>
    <property type="project" value="InterPro"/>
</dbReference>
<dbReference type="InterPro" id="IPR028133">
    <property type="entry name" value="Dynamitin"/>
</dbReference>
<evidence type="ECO:0008006" key="6">
    <source>
        <dbReference type="Google" id="ProtNLM"/>
    </source>
</evidence>
<comment type="subcellular location">
    <subcellularLocation>
        <location evidence="1">Cytoplasm</location>
    </subcellularLocation>
</comment>
<feature type="compositionally biased region" description="Polar residues" evidence="3">
    <location>
        <begin position="1"/>
        <end position="10"/>
    </location>
</feature>
<reference evidence="4" key="1">
    <citation type="submission" date="2020-01" db="EMBL/GenBank/DDBJ databases">
        <title>Development of genomics and gene disruption for Polysphondylium violaceum indicates a role for the polyketide synthase stlB in stalk morphogenesis.</title>
        <authorList>
            <person name="Narita B."/>
            <person name="Kawabe Y."/>
            <person name="Kin K."/>
            <person name="Saito T."/>
            <person name="Gibbs R."/>
            <person name="Kuspa A."/>
            <person name="Muzny D."/>
            <person name="Queller D."/>
            <person name="Richards S."/>
            <person name="Strassman J."/>
            <person name="Sucgang R."/>
            <person name="Worley K."/>
            <person name="Schaap P."/>
        </authorList>
    </citation>
    <scope>NUCLEOTIDE SEQUENCE</scope>
    <source>
        <strain evidence="4">QSvi11</strain>
    </source>
</reference>
<gene>
    <name evidence="4" type="ORF">CYY_006447</name>
</gene>
<feature type="region of interest" description="Disordered" evidence="3">
    <location>
        <begin position="1"/>
        <end position="33"/>
    </location>
</feature>
<accession>A0A8J4PRW2</accession>
<evidence type="ECO:0000256" key="3">
    <source>
        <dbReference type="SAM" id="MobiDB-lite"/>
    </source>
</evidence>
<keyword evidence="5" id="KW-1185">Reference proteome</keyword>
<dbReference type="OrthoDB" id="4977at2759"/>
<name>A0A8J4PRW2_9MYCE</name>
<dbReference type="GO" id="GO:0007017">
    <property type="term" value="P:microtubule-based process"/>
    <property type="evidence" value="ECO:0007669"/>
    <property type="project" value="InterPro"/>
</dbReference>
<dbReference type="Proteomes" id="UP000695562">
    <property type="component" value="Unassembled WGS sequence"/>
</dbReference>
<dbReference type="EMBL" id="AJWJ01000297">
    <property type="protein sequence ID" value="KAF2072247.1"/>
    <property type="molecule type" value="Genomic_DNA"/>
</dbReference>
<dbReference type="Pfam" id="PF04912">
    <property type="entry name" value="Dynamitin"/>
    <property type="match status" value="1"/>
</dbReference>
<keyword evidence="2" id="KW-0963">Cytoplasm</keyword>
<dbReference type="PANTHER" id="PTHR15346">
    <property type="entry name" value="DYNACTIN SUBUNIT"/>
    <property type="match status" value="1"/>
</dbReference>
<evidence type="ECO:0000256" key="2">
    <source>
        <dbReference type="ARBA" id="ARBA00022490"/>
    </source>
</evidence>